<dbReference type="SUPFAM" id="SSF47807">
    <property type="entry name" value="5' to 3' exonuclease, C-terminal subdomain"/>
    <property type="match status" value="1"/>
</dbReference>
<proteinExistence type="predicted"/>
<dbReference type="InterPro" id="IPR006084">
    <property type="entry name" value="XPG/Rad2"/>
</dbReference>
<evidence type="ECO:0000313" key="6">
    <source>
        <dbReference type="Proteomes" id="UP000699462"/>
    </source>
</evidence>
<keyword evidence="2" id="KW-0378">Hydrolase</keyword>
<reference evidence="5 6" key="1">
    <citation type="submission" date="2019-07" db="EMBL/GenBank/DDBJ databases">
        <title>Annotation for the trematode Paragonimus westermani.</title>
        <authorList>
            <person name="Choi Y.-J."/>
        </authorList>
    </citation>
    <scope>NUCLEOTIDE SEQUENCE [LARGE SCALE GENOMIC DNA]</scope>
    <source>
        <strain evidence="5">180907_Pwestermani</strain>
    </source>
</reference>
<dbReference type="AlphaFoldDB" id="A0A8T0D9L1"/>
<sequence length="624" mass="69949">MGVRGLWNILSPVEEYRPLSELGGETLAVDLSIWVCGDISVKYNTAITTKLYLRNLFFRTLNLLRQNTLPVMVIDGVAPTLKATTIGKRQNSSSHRNFSSNLVVDPSVLVKRRRFAKISGECCVLLNALGVPWVQSPGEAEAMCAMLNSSQRVDACITNDGDAFLYGASIVYRHFTMDCRDASVRVYRSCRVREELHFSQRLLVLLGILLGCDYWPTGVAGVGKSGVHRLISPLRLLPDAELMDLVSWLSTRGSSCDQAVFFAHPFFKDVDPKLRRLYAKISIEFQNCPVQEILQEFLASPESRLWSLPSAAHVSTWRRPDPRAVVLFCRDQLDWKPDYSLHHLLPILALWDMRHPQLLKGLLVDDATQLIPVRIIKKRTVAFIPSYEVEWRRMDFDIWTRKSDLSTEVLESVDTSNSVGLADKYTFSVPIAEFEPVYGELCESFRAESTKMCRGRSRKPSTNVTEENKKPSLVNLLQNLQLDCVNSRRRAMAVTSRVPGWDSSSDSFSPTRLTTSSLTIRPSAVQNMPERVKVVTTAFNRFAAEQPVRLSAALAGSRQLESSLLICSPAGNSFSWSVSPVPVESDPYQANGSRLSFSDGADDSFSAFSTPLHLKDRLAKRVPY</sequence>
<protein>
    <recommendedName>
        <fullName evidence="7">Flap endonuclease GEN</fullName>
    </recommendedName>
</protein>
<dbReference type="GO" id="GO:0017108">
    <property type="term" value="F:5'-flap endonuclease activity"/>
    <property type="evidence" value="ECO:0007669"/>
    <property type="project" value="TreeGrafter"/>
</dbReference>
<evidence type="ECO:0000259" key="3">
    <source>
        <dbReference type="SMART" id="SM00484"/>
    </source>
</evidence>
<dbReference type="OrthoDB" id="2959108at2759"/>
<dbReference type="SMART" id="SM00484">
    <property type="entry name" value="XPGI"/>
    <property type="match status" value="1"/>
</dbReference>
<dbReference type="EMBL" id="JTDF01009870">
    <property type="protein sequence ID" value="KAF8564056.1"/>
    <property type="molecule type" value="Genomic_DNA"/>
</dbReference>
<dbReference type="Pfam" id="PF00752">
    <property type="entry name" value="XPG_N"/>
    <property type="match status" value="1"/>
</dbReference>
<dbReference type="PRINTS" id="PR00853">
    <property type="entry name" value="XPGRADSUPER"/>
</dbReference>
<organism evidence="5 6">
    <name type="scientific">Paragonimus westermani</name>
    <dbReference type="NCBI Taxonomy" id="34504"/>
    <lineage>
        <taxon>Eukaryota</taxon>
        <taxon>Metazoa</taxon>
        <taxon>Spiralia</taxon>
        <taxon>Lophotrochozoa</taxon>
        <taxon>Platyhelminthes</taxon>
        <taxon>Trematoda</taxon>
        <taxon>Digenea</taxon>
        <taxon>Plagiorchiida</taxon>
        <taxon>Troglotremata</taxon>
        <taxon>Troglotrematidae</taxon>
        <taxon>Paragonimus</taxon>
    </lineage>
</organism>
<dbReference type="SMART" id="SM00485">
    <property type="entry name" value="XPGN"/>
    <property type="match status" value="1"/>
</dbReference>
<dbReference type="InterPro" id="IPR029060">
    <property type="entry name" value="PIN-like_dom_sf"/>
</dbReference>
<dbReference type="GO" id="GO:0000400">
    <property type="term" value="F:four-way junction DNA binding"/>
    <property type="evidence" value="ECO:0007669"/>
    <property type="project" value="TreeGrafter"/>
</dbReference>
<feature type="domain" description="XPG-I" evidence="3">
    <location>
        <begin position="127"/>
        <end position="198"/>
    </location>
</feature>
<dbReference type="Pfam" id="PF00867">
    <property type="entry name" value="XPG_I"/>
    <property type="match status" value="1"/>
</dbReference>
<gene>
    <name evidence="5" type="ORF">P879_05903</name>
</gene>
<dbReference type="InterPro" id="IPR006086">
    <property type="entry name" value="XPG-I_dom"/>
</dbReference>
<evidence type="ECO:0000259" key="4">
    <source>
        <dbReference type="SMART" id="SM00485"/>
    </source>
</evidence>
<dbReference type="CDD" id="cd09869">
    <property type="entry name" value="PIN_GEN1"/>
    <property type="match status" value="1"/>
</dbReference>
<dbReference type="Proteomes" id="UP000699462">
    <property type="component" value="Unassembled WGS sequence"/>
</dbReference>
<dbReference type="PANTHER" id="PTHR11081:SF70">
    <property type="entry name" value="FLAP ENDONUCLEASE GEN HOMOLOG 1"/>
    <property type="match status" value="1"/>
</dbReference>
<dbReference type="InterPro" id="IPR006085">
    <property type="entry name" value="XPG_DNA_repair_N"/>
</dbReference>
<keyword evidence="1" id="KW-0540">Nuclease</keyword>
<name>A0A8T0D9L1_9TREM</name>
<dbReference type="SUPFAM" id="SSF88723">
    <property type="entry name" value="PIN domain-like"/>
    <property type="match status" value="1"/>
</dbReference>
<dbReference type="Gene3D" id="3.40.50.1010">
    <property type="entry name" value="5'-nuclease"/>
    <property type="match status" value="1"/>
</dbReference>
<dbReference type="Gene3D" id="1.10.150.20">
    <property type="entry name" value="5' to 3' exonuclease, C-terminal subdomain"/>
    <property type="match status" value="1"/>
</dbReference>
<accession>A0A8T0D9L1</accession>
<dbReference type="PANTHER" id="PTHR11081">
    <property type="entry name" value="FLAP ENDONUCLEASE FAMILY MEMBER"/>
    <property type="match status" value="1"/>
</dbReference>
<evidence type="ECO:0000256" key="2">
    <source>
        <dbReference type="ARBA" id="ARBA00022801"/>
    </source>
</evidence>
<evidence type="ECO:0000256" key="1">
    <source>
        <dbReference type="ARBA" id="ARBA00022722"/>
    </source>
</evidence>
<dbReference type="InterPro" id="IPR036279">
    <property type="entry name" value="5-3_exonuclease_C_sf"/>
</dbReference>
<feature type="domain" description="XPG N-terminal" evidence="4">
    <location>
        <begin position="1"/>
        <end position="96"/>
    </location>
</feature>
<comment type="caution">
    <text evidence="5">The sequence shown here is derived from an EMBL/GenBank/DDBJ whole genome shotgun (WGS) entry which is preliminary data.</text>
</comment>
<evidence type="ECO:0000313" key="5">
    <source>
        <dbReference type="EMBL" id="KAF8564056.1"/>
    </source>
</evidence>
<keyword evidence="6" id="KW-1185">Reference proteome</keyword>
<evidence type="ECO:0008006" key="7">
    <source>
        <dbReference type="Google" id="ProtNLM"/>
    </source>
</evidence>